<dbReference type="Proteomes" id="UP000266489">
    <property type="component" value="Unassembled WGS sequence"/>
</dbReference>
<dbReference type="InterPro" id="IPR017896">
    <property type="entry name" value="4Fe4S_Fe-S-bd"/>
</dbReference>
<evidence type="ECO:0000259" key="1">
    <source>
        <dbReference type="PROSITE" id="PS51379"/>
    </source>
</evidence>
<accession>A0A398D502</accession>
<protein>
    <recommendedName>
        <fullName evidence="1">4Fe-4S ferredoxin-type domain-containing protein</fullName>
    </recommendedName>
</protein>
<dbReference type="AlphaFoldDB" id="A0A398D502"/>
<dbReference type="EMBL" id="QXIU01000137">
    <property type="protein sequence ID" value="RIE10606.1"/>
    <property type="molecule type" value="Genomic_DNA"/>
</dbReference>
<organism evidence="3 5">
    <name type="scientific">Candidatus Cryosericum odellii</name>
    <dbReference type="NCBI Taxonomy" id="2290917"/>
    <lineage>
        <taxon>Bacteria</taxon>
        <taxon>Pseudomonadati</taxon>
        <taxon>Caldisericota/Cryosericota group</taxon>
        <taxon>Candidatus Cryosericota</taxon>
        <taxon>Candidatus Cryosericia</taxon>
        <taxon>Candidatus Cryosericales</taxon>
        <taxon>Candidatus Cryosericaceae</taxon>
        <taxon>Candidatus Cryosericum</taxon>
    </lineage>
</organism>
<name>A0A398D502_9BACT</name>
<proteinExistence type="predicted"/>
<dbReference type="PROSITE" id="PS51379">
    <property type="entry name" value="4FE4S_FER_2"/>
    <property type="match status" value="1"/>
</dbReference>
<keyword evidence="4" id="KW-1185">Reference proteome</keyword>
<feature type="domain" description="4Fe-4S ferredoxin-type" evidence="1">
    <location>
        <begin position="1"/>
        <end position="24"/>
    </location>
</feature>
<evidence type="ECO:0000313" key="5">
    <source>
        <dbReference type="Proteomes" id="UP000266489"/>
    </source>
</evidence>
<dbReference type="RefSeq" id="WP_119119955.1">
    <property type="nucleotide sequence ID" value="NZ_QXIT01000087.1"/>
</dbReference>
<reference evidence="4 5" key="1">
    <citation type="submission" date="2018-09" db="EMBL/GenBank/DDBJ databases">
        <title>Discovery and Ecogenomic Context for Candidatus Cryosericales, a Global Caldiserica Order Active in Thawing Permafrost.</title>
        <authorList>
            <person name="Martinez M.A."/>
            <person name="Woodcroft B.J."/>
            <person name="Ignacio Espinoza J.C."/>
            <person name="Zayed A."/>
            <person name="Singleton C.M."/>
            <person name="Boyd J."/>
            <person name="Li Y.-F."/>
            <person name="Purvine S."/>
            <person name="Maughan H."/>
            <person name="Hodgkins S.B."/>
            <person name="Anderson D."/>
            <person name="Sederholm M."/>
            <person name="Temperton B."/>
            <person name="Saleska S.R."/>
            <person name="Tyson G.W."/>
            <person name="Rich V.I."/>
        </authorList>
    </citation>
    <scope>NUCLEOTIDE SEQUENCE [LARGE SCALE GENOMIC DNA]</scope>
    <source>
        <strain evidence="3 5">SMC5</strain>
        <strain evidence="2 4">SMC6</strain>
    </source>
</reference>
<comment type="caution">
    <text evidence="3">The sequence shown here is derived from an EMBL/GenBank/DDBJ whole genome shotgun (WGS) entry which is preliminary data.</text>
</comment>
<accession>A0A398CX00</accession>
<evidence type="ECO:0000313" key="4">
    <source>
        <dbReference type="Proteomes" id="UP000266260"/>
    </source>
</evidence>
<sequence length="24" mass="2661">MDVDTCIKCSSCYEVCCFGAILKE</sequence>
<dbReference type="Proteomes" id="UP000266260">
    <property type="component" value="Unassembled WGS sequence"/>
</dbReference>
<evidence type="ECO:0000313" key="2">
    <source>
        <dbReference type="EMBL" id="RIE07886.1"/>
    </source>
</evidence>
<dbReference type="SUPFAM" id="SSF54862">
    <property type="entry name" value="4Fe-4S ferredoxins"/>
    <property type="match status" value="1"/>
</dbReference>
<evidence type="ECO:0000313" key="3">
    <source>
        <dbReference type="EMBL" id="RIE10606.1"/>
    </source>
</evidence>
<dbReference type="EMBL" id="QXIT01000087">
    <property type="protein sequence ID" value="RIE07886.1"/>
    <property type="molecule type" value="Genomic_DNA"/>
</dbReference>
<gene>
    <name evidence="3" type="ORF">SMC5_05720</name>
    <name evidence="2" type="ORF">SMC6_05170</name>
</gene>